<organism evidence="2 3">
    <name type="scientific">Nibricoccus aquaticus</name>
    <dbReference type="NCBI Taxonomy" id="2576891"/>
    <lineage>
        <taxon>Bacteria</taxon>
        <taxon>Pseudomonadati</taxon>
        <taxon>Verrucomicrobiota</taxon>
        <taxon>Opitutia</taxon>
        <taxon>Opitutales</taxon>
        <taxon>Opitutaceae</taxon>
        <taxon>Nibricoccus</taxon>
    </lineage>
</organism>
<reference evidence="2 3" key="1">
    <citation type="submission" date="2017-09" db="EMBL/GenBank/DDBJ databases">
        <title>Complete genome sequence of Verrucomicrobial strain HZ-65, isolated from freshwater.</title>
        <authorList>
            <person name="Choi A."/>
        </authorList>
    </citation>
    <scope>NUCLEOTIDE SEQUENCE [LARGE SCALE GENOMIC DNA]</scope>
    <source>
        <strain evidence="2 3">HZ-65</strain>
    </source>
</reference>
<evidence type="ECO:0000256" key="1">
    <source>
        <dbReference type="SAM" id="Phobius"/>
    </source>
</evidence>
<keyword evidence="1" id="KW-0472">Membrane</keyword>
<dbReference type="Proteomes" id="UP000217265">
    <property type="component" value="Chromosome"/>
</dbReference>
<sequence length="74" mass="8341">MGRVDNSRMHTTRLRNAQFVSFISETGSLMPFSSTDRYDARLRRRKMMKAFLATGVAAGAAWIVIESAHALTMF</sequence>
<protein>
    <submittedName>
        <fullName evidence="2">Uncharacterized protein</fullName>
    </submittedName>
</protein>
<dbReference type="AlphaFoldDB" id="A0A290Q4J0"/>
<accession>A0A290Q4J0</accession>
<evidence type="ECO:0000313" key="2">
    <source>
        <dbReference type="EMBL" id="ATC63595.1"/>
    </source>
</evidence>
<evidence type="ECO:0000313" key="3">
    <source>
        <dbReference type="Proteomes" id="UP000217265"/>
    </source>
</evidence>
<proteinExistence type="predicted"/>
<name>A0A290Q4J0_9BACT</name>
<keyword evidence="1" id="KW-0812">Transmembrane</keyword>
<dbReference type="EMBL" id="CP023344">
    <property type="protein sequence ID" value="ATC63595.1"/>
    <property type="molecule type" value="Genomic_DNA"/>
</dbReference>
<keyword evidence="3" id="KW-1185">Reference proteome</keyword>
<keyword evidence="1" id="KW-1133">Transmembrane helix</keyword>
<dbReference type="OrthoDB" id="198800at2"/>
<gene>
    <name evidence="2" type="ORF">CMV30_06300</name>
</gene>
<feature type="transmembrane region" description="Helical" evidence="1">
    <location>
        <begin position="47"/>
        <end position="65"/>
    </location>
</feature>
<dbReference type="KEGG" id="vbh:CMV30_06300"/>